<feature type="domain" description="Enoyl reductase (ER)" evidence="1">
    <location>
        <begin position="10"/>
        <end position="320"/>
    </location>
</feature>
<evidence type="ECO:0000259" key="1">
    <source>
        <dbReference type="SMART" id="SM00829"/>
    </source>
</evidence>
<dbReference type="PANTHER" id="PTHR44013">
    <property type="entry name" value="ZINC-TYPE ALCOHOL DEHYDROGENASE-LIKE PROTEIN C16A3.02C"/>
    <property type="match status" value="1"/>
</dbReference>
<dbReference type="InterPro" id="IPR020843">
    <property type="entry name" value="ER"/>
</dbReference>
<dbReference type="PANTHER" id="PTHR44013:SF1">
    <property type="entry name" value="ZINC-TYPE ALCOHOL DEHYDROGENASE-LIKE PROTEIN C16A3.02C"/>
    <property type="match status" value="1"/>
</dbReference>
<evidence type="ECO:0000313" key="2">
    <source>
        <dbReference type="EMBL" id="MFC5471798.1"/>
    </source>
</evidence>
<organism evidence="2 3">
    <name type="scientific">Cohnella suwonensis</name>
    <dbReference type="NCBI Taxonomy" id="696072"/>
    <lineage>
        <taxon>Bacteria</taxon>
        <taxon>Bacillati</taxon>
        <taxon>Bacillota</taxon>
        <taxon>Bacilli</taxon>
        <taxon>Bacillales</taxon>
        <taxon>Paenibacillaceae</taxon>
        <taxon>Cohnella</taxon>
    </lineage>
</organism>
<dbReference type="CDD" id="cd08267">
    <property type="entry name" value="MDR1"/>
    <property type="match status" value="1"/>
</dbReference>
<dbReference type="Proteomes" id="UP001596105">
    <property type="component" value="Unassembled WGS sequence"/>
</dbReference>
<dbReference type="Gene3D" id="3.90.180.10">
    <property type="entry name" value="Medium-chain alcohol dehydrogenases, catalytic domain"/>
    <property type="match status" value="1"/>
</dbReference>
<reference evidence="3" key="1">
    <citation type="journal article" date="2019" name="Int. J. Syst. Evol. Microbiol.">
        <title>The Global Catalogue of Microorganisms (GCM) 10K type strain sequencing project: providing services to taxonomists for standard genome sequencing and annotation.</title>
        <authorList>
            <consortium name="The Broad Institute Genomics Platform"/>
            <consortium name="The Broad Institute Genome Sequencing Center for Infectious Disease"/>
            <person name="Wu L."/>
            <person name="Ma J."/>
        </authorList>
    </citation>
    <scope>NUCLEOTIDE SEQUENCE [LARGE SCALE GENOMIC DNA]</scope>
    <source>
        <strain evidence="3">CCUG 57113</strain>
    </source>
</reference>
<keyword evidence="3" id="KW-1185">Reference proteome</keyword>
<comment type="caution">
    <text evidence="2">The sequence shown here is derived from an EMBL/GenBank/DDBJ whole genome shotgun (WGS) entry which is preliminary data.</text>
</comment>
<dbReference type="RefSeq" id="WP_209744184.1">
    <property type="nucleotide sequence ID" value="NZ_JBHSMH010000111.1"/>
</dbReference>
<dbReference type="Pfam" id="PF13602">
    <property type="entry name" value="ADH_zinc_N_2"/>
    <property type="match status" value="1"/>
</dbReference>
<name>A0ABW0M1C0_9BACL</name>
<proteinExistence type="predicted"/>
<dbReference type="SUPFAM" id="SSF50129">
    <property type="entry name" value="GroES-like"/>
    <property type="match status" value="1"/>
</dbReference>
<gene>
    <name evidence="2" type="ORF">ACFPPD_24265</name>
</gene>
<evidence type="ECO:0000313" key="3">
    <source>
        <dbReference type="Proteomes" id="UP001596105"/>
    </source>
</evidence>
<dbReference type="InterPro" id="IPR011032">
    <property type="entry name" value="GroES-like_sf"/>
</dbReference>
<dbReference type="InterPro" id="IPR052733">
    <property type="entry name" value="Chloroplast_QOR"/>
</dbReference>
<dbReference type="SMART" id="SM00829">
    <property type="entry name" value="PKS_ER"/>
    <property type="match status" value="1"/>
</dbReference>
<dbReference type="Pfam" id="PF08240">
    <property type="entry name" value="ADH_N"/>
    <property type="match status" value="1"/>
</dbReference>
<accession>A0ABW0M1C0</accession>
<dbReference type="EMBL" id="JBHSMH010000111">
    <property type="protein sequence ID" value="MFC5471798.1"/>
    <property type="molecule type" value="Genomic_DNA"/>
</dbReference>
<dbReference type="InterPro" id="IPR036291">
    <property type="entry name" value="NAD(P)-bd_dom_sf"/>
</dbReference>
<dbReference type="Gene3D" id="3.40.50.720">
    <property type="entry name" value="NAD(P)-binding Rossmann-like Domain"/>
    <property type="match status" value="1"/>
</dbReference>
<sequence>MRAAVCRKFGPPEVLEIQDVAMPVPKKNEIRIRIIATTVSAGDCRVRSFTPPPMFWLPMKFVLGFGKPRKPILGIEFAGVVDAVGSEASRFRIGDAVFGVSGFAFGTYAEYICLPEKTAIAAKPAGMTYEEAAAVPVGALTALHFLRKGKIARGSNVLVYGASGSVGTYVVQLAKYFGAKVTAVCSAANAEWVRALGADAVIDYEKESVSRSGESYDIVFDTVGKSPYSACIAMLKPKGFYLLAVMETGHVFRGLWTSMTTGKKVISGASSEKIEDLQFLGELIDEGKLVPVIDRRYPLEMIVEAHRYVDTGRKKGNVVITL</sequence>
<dbReference type="InterPro" id="IPR013154">
    <property type="entry name" value="ADH-like_N"/>
</dbReference>
<dbReference type="SUPFAM" id="SSF51735">
    <property type="entry name" value="NAD(P)-binding Rossmann-fold domains"/>
    <property type="match status" value="1"/>
</dbReference>
<protein>
    <submittedName>
        <fullName evidence="2">NAD(P)-dependent alcohol dehydrogenase</fullName>
    </submittedName>
</protein>